<reference evidence="2" key="1">
    <citation type="submission" date="2016-05" db="EMBL/GenBank/DDBJ databases">
        <title>Comparative genomics of biotechnologically important yeasts.</title>
        <authorList>
            <consortium name="DOE Joint Genome Institute"/>
            <person name="Riley R."/>
            <person name="Haridas S."/>
            <person name="Wolfe K.H."/>
            <person name="Lopes M.R."/>
            <person name="Hittinger C.T."/>
            <person name="Goker M."/>
            <person name="Salamov A."/>
            <person name="Wisecaver J."/>
            <person name="Long T.M."/>
            <person name="Aerts A.L."/>
            <person name="Barry K."/>
            <person name="Choi C."/>
            <person name="Clum A."/>
            <person name="Coughlan A.Y."/>
            <person name="Deshpande S."/>
            <person name="Douglass A.P."/>
            <person name="Hanson S.J."/>
            <person name="Klenk H.-P."/>
            <person name="Labutti K."/>
            <person name="Lapidus A."/>
            <person name="Lindquist E."/>
            <person name="Lipzen A."/>
            <person name="Meier-Kolthoff J.P."/>
            <person name="Ohm R.A."/>
            <person name="Otillar R.P."/>
            <person name="Pangilinan J."/>
            <person name="Peng Y."/>
            <person name="Rokas A."/>
            <person name="Rosa C.A."/>
            <person name="Scheuner C."/>
            <person name="Sibirny A.A."/>
            <person name="Slot J.C."/>
            <person name="Stielow J.B."/>
            <person name="Sun H."/>
            <person name="Kurtzman C.P."/>
            <person name="Blackwell M."/>
            <person name="Grigoriev I.V."/>
            <person name="Jeffries T.W."/>
        </authorList>
    </citation>
    <scope>NUCLEOTIDE SEQUENCE [LARGE SCALE GENOMIC DNA]</scope>
    <source>
        <strain evidence="2">NRRL Y-1933</strain>
    </source>
</reference>
<dbReference type="EMBL" id="KV454544">
    <property type="protein sequence ID" value="ODV65726.1"/>
    <property type="molecule type" value="Genomic_DNA"/>
</dbReference>
<dbReference type="GeneID" id="30996342"/>
<accession>A0A1E4RET4</accession>
<dbReference type="AlphaFoldDB" id="A0A1E4RET4"/>
<gene>
    <name evidence="1" type="ORF">HYPBUDRAFT_153895</name>
</gene>
<dbReference type="OrthoDB" id="1930760at2759"/>
<proteinExistence type="predicted"/>
<protein>
    <submittedName>
        <fullName evidence="1">Uncharacterized protein</fullName>
    </submittedName>
</protein>
<dbReference type="RefSeq" id="XP_020074793.1">
    <property type="nucleotide sequence ID" value="XM_020221793.1"/>
</dbReference>
<name>A0A1E4RET4_9ASCO</name>
<evidence type="ECO:0000313" key="2">
    <source>
        <dbReference type="Proteomes" id="UP000095085"/>
    </source>
</evidence>
<dbReference type="Proteomes" id="UP000095085">
    <property type="component" value="Unassembled WGS sequence"/>
</dbReference>
<evidence type="ECO:0000313" key="1">
    <source>
        <dbReference type="EMBL" id="ODV65726.1"/>
    </source>
</evidence>
<keyword evidence="2" id="KW-1185">Reference proteome</keyword>
<organism evidence="1 2">
    <name type="scientific">Hyphopichia burtonii NRRL Y-1933</name>
    <dbReference type="NCBI Taxonomy" id="984485"/>
    <lineage>
        <taxon>Eukaryota</taxon>
        <taxon>Fungi</taxon>
        <taxon>Dikarya</taxon>
        <taxon>Ascomycota</taxon>
        <taxon>Saccharomycotina</taxon>
        <taxon>Pichiomycetes</taxon>
        <taxon>Debaryomycetaceae</taxon>
        <taxon>Hyphopichia</taxon>
    </lineage>
</organism>
<sequence length="55" mass="6495">MNLWNKWNSLPVKARYYIGGSTFVFALLGEYVTTRIEEEKLARADILKQMEKELE</sequence>